<evidence type="ECO:0000313" key="1">
    <source>
        <dbReference type="EMBL" id="QVI19496.1"/>
    </source>
</evidence>
<dbReference type="Proteomes" id="UP000683310">
    <property type="component" value="Chromosome"/>
</dbReference>
<organism evidence="1 2">
    <name type="scientific">Nocardia tengchongensis</name>
    <dbReference type="NCBI Taxonomy" id="2055889"/>
    <lineage>
        <taxon>Bacteria</taxon>
        <taxon>Bacillati</taxon>
        <taxon>Actinomycetota</taxon>
        <taxon>Actinomycetes</taxon>
        <taxon>Mycobacteriales</taxon>
        <taxon>Nocardiaceae</taxon>
        <taxon>Nocardia</taxon>
    </lineage>
</organism>
<proteinExistence type="predicted"/>
<sequence>MFIDGSKVGHIGRGEMLTISVDHGSHQVQLKLDWGTSPTVTVDLATDETRQLYCEPGANTLTALYYAMFRRQQYIKLTPTYLRRSSAS</sequence>
<keyword evidence="2" id="KW-1185">Reference proteome</keyword>
<accession>A0ABX8CHQ9</accession>
<evidence type="ECO:0008006" key="3">
    <source>
        <dbReference type="Google" id="ProtNLM"/>
    </source>
</evidence>
<dbReference type="EMBL" id="CP074371">
    <property type="protein sequence ID" value="QVI19496.1"/>
    <property type="molecule type" value="Genomic_DNA"/>
</dbReference>
<gene>
    <name evidence="1" type="ORF">KHQ06_24360</name>
</gene>
<evidence type="ECO:0000313" key="2">
    <source>
        <dbReference type="Proteomes" id="UP000683310"/>
    </source>
</evidence>
<name>A0ABX8CHQ9_9NOCA</name>
<protein>
    <recommendedName>
        <fullName evidence="3">PEGA domain-containing protein</fullName>
    </recommendedName>
</protein>
<reference evidence="1 2" key="1">
    <citation type="submission" date="2021-04" db="EMBL/GenBank/DDBJ databases">
        <title>Nocardia tengchongensis.</title>
        <authorList>
            <person name="Zhuang k."/>
            <person name="Ran Y."/>
            <person name="Li W."/>
        </authorList>
    </citation>
    <scope>NUCLEOTIDE SEQUENCE [LARGE SCALE GENOMIC DNA]</scope>
    <source>
        <strain evidence="1 2">CFH S0057</strain>
    </source>
</reference>